<dbReference type="AlphaFoldDB" id="A0A1H6ULQ2"/>
<reference evidence="3" key="1">
    <citation type="submission" date="2016-10" db="EMBL/GenBank/DDBJ databases">
        <authorList>
            <person name="Varghese N."/>
            <person name="Submissions S."/>
        </authorList>
    </citation>
    <scope>NUCLEOTIDE SEQUENCE [LARGE SCALE GENOMIC DNA]</scope>
    <source>
        <strain evidence="3">CGMCC 1.10218</strain>
    </source>
</reference>
<evidence type="ECO:0000313" key="3">
    <source>
        <dbReference type="Proteomes" id="UP000199223"/>
    </source>
</evidence>
<dbReference type="EMBL" id="FNZA01000002">
    <property type="protein sequence ID" value="SEI93219.1"/>
    <property type="molecule type" value="Genomic_DNA"/>
</dbReference>
<evidence type="ECO:0000256" key="1">
    <source>
        <dbReference type="SAM" id="MobiDB-lite"/>
    </source>
</evidence>
<dbReference type="Proteomes" id="UP000199223">
    <property type="component" value="Unassembled WGS sequence"/>
</dbReference>
<protein>
    <submittedName>
        <fullName evidence="2">Uncharacterized protein</fullName>
    </submittedName>
</protein>
<organism evidence="2 3">
    <name type="scientific">Deinococcus reticulitermitis</name>
    <dbReference type="NCBI Taxonomy" id="856736"/>
    <lineage>
        <taxon>Bacteria</taxon>
        <taxon>Thermotogati</taxon>
        <taxon>Deinococcota</taxon>
        <taxon>Deinococci</taxon>
        <taxon>Deinococcales</taxon>
        <taxon>Deinococcaceae</taxon>
        <taxon>Deinococcus</taxon>
    </lineage>
</organism>
<accession>A0A1H6ULQ2</accession>
<gene>
    <name evidence="2" type="ORF">SAMN04488058_102251</name>
</gene>
<proteinExistence type="predicted"/>
<keyword evidence="3" id="KW-1185">Reference proteome</keyword>
<sequence length="366" mass="39292">MTLWRPRLSPALPAAHGPDPERLLALSRQLTPEQARHVAVLTERGVTANSAALAEALEVHHFAPHPVTGELLPVSGTGGGLGSLIARIFGNAPRRSQHDGAGDKVPPGVKVTCRDEQTGPYRRVYSRPGYSFQRSAVFLPTDRGPDLYEEKSGESGDTAFIYVGGWGGRGGAVDAGFQHGRYMGREQDDWAPFFLIERPGGASAVTVSPQRQRSGDPWRLLAGQAADLSFWVSEEAGETVLSMTISGVTNIDREPASLTLRAPVDPRYRWDAAGGGNVLKRMTTIGQRRGHQNLASGSHLRGVRWEGSVIGTDAGNARPWLGAQTGGYCSFPDPKSPAGQRTDGAGAKWRVQYRDPGNETANVTLK</sequence>
<name>A0A1H6ULQ2_9DEIO</name>
<dbReference type="RefSeq" id="WP_177183029.1">
    <property type="nucleotide sequence ID" value="NZ_FNZA01000002.1"/>
</dbReference>
<feature type="region of interest" description="Disordered" evidence="1">
    <location>
        <begin position="332"/>
        <end position="366"/>
    </location>
</feature>
<evidence type="ECO:0000313" key="2">
    <source>
        <dbReference type="EMBL" id="SEI93219.1"/>
    </source>
</evidence>